<protein>
    <submittedName>
        <fullName evidence="2">GNAT family N-acetyltransferase</fullName>
    </submittedName>
</protein>
<dbReference type="Pfam" id="PF13302">
    <property type="entry name" value="Acetyltransf_3"/>
    <property type="match status" value="1"/>
</dbReference>
<keyword evidence="3" id="KW-1185">Reference proteome</keyword>
<gene>
    <name evidence="2" type="ORF">KDM92_15530</name>
</gene>
<dbReference type="InterPro" id="IPR051531">
    <property type="entry name" value="N-acetyltransferase"/>
</dbReference>
<dbReference type="AlphaFoldDB" id="A0A941I2Z2"/>
<dbReference type="Gene3D" id="3.40.630.30">
    <property type="match status" value="1"/>
</dbReference>
<evidence type="ECO:0000313" key="3">
    <source>
        <dbReference type="Proteomes" id="UP000680158"/>
    </source>
</evidence>
<dbReference type="RefSeq" id="WP_212685363.1">
    <property type="nucleotide sequence ID" value="NZ_JAGSPM010000011.1"/>
</dbReference>
<dbReference type="InterPro" id="IPR016181">
    <property type="entry name" value="Acyl_CoA_acyltransferase"/>
</dbReference>
<dbReference type="InterPro" id="IPR000182">
    <property type="entry name" value="GNAT_dom"/>
</dbReference>
<evidence type="ECO:0000313" key="2">
    <source>
        <dbReference type="EMBL" id="MBR7747998.1"/>
    </source>
</evidence>
<dbReference type="PANTHER" id="PTHR43792">
    <property type="entry name" value="GNAT FAMILY, PUTATIVE (AFU_ORTHOLOGUE AFUA_3G00765)-RELATED-RELATED"/>
    <property type="match status" value="1"/>
</dbReference>
<dbReference type="PROSITE" id="PS51186">
    <property type="entry name" value="GNAT"/>
    <property type="match status" value="1"/>
</dbReference>
<dbReference type="PANTHER" id="PTHR43792:SF1">
    <property type="entry name" value="N-ACETYLTRANSFERASE DOMAIN-CONTAINING PROTEIN"/>
    <property type="match status" value="1"/>
</dbReference>
<dbReference type="Proteomes" id="UP000680158">
    <property type="component" value="Unassembled WGS sequence"/>
</dbReference>
<accession>A0A941I2Z2</accession>
<proteinExistence type="predicted"/>
<dbReference type="EMBL" id="JAGSPM010000011">
    <property type="protein sequence ID" value="MBR7747998.1"/>
    <property type="molecule type" value="Genomic_DNA"/>
</dbReference>
<dbReference type="GO" id="GO:0016747">
    <property type="term" value="F:acyltransferase activity, transferring groups other than amino-acyl groups"/>
    <property type="evidence" value="ECO:0007669"/>
    <property type="project" value="InterPro"/>
</dbReference>
<sequence>MTQALLPTETIFETERLRLRTLNASDAVFFLRLVNEPSFIKNIRDKGIRTIADAENAIQTAHRDVQEQLGFSLYLVERKEDRQAIGLCGLVQRDELPGIDIGYAYLPEFGRKGYAYEANQGLLKYAKQVLSMQELLAIVSPHNLPSSQLLEKLGFQFESNFQLAAGDTVKLYRCTL</sequence>
<feature type="domain" description="N-acetyltransferase" evidence="1">
    <location>
        <begin position="17"/>
        <end position="176"/>
    </location>
</feature>
<name>A0A941I2Z2_9BURK</name>
<comment type="caution">
    <text evidence="2">The sequence shown here is derived from an EMBL/GenBank/DDBJ whole genome shotgun (WGS) entry which is preliminary data.</text>
</comment>
<dbReference type="SUPFAM" id="SSF55729">
    <property type="entry name" value="Acyl-CoA N-acyltransferases (Nat)"/>
    <property type="match status" value="1"/>
</dbReference>
<reference evidence="2 3" key="1">
    <citation type="submission" date="2021-04" db="EMBL/GenBank/DDBJ databases">
        <title>novel species isolated from subtropical streams in China.</title>
        <authorList>
            <person name="Lu H."/>
        </authorList>
    </citation>
    <scope>NUCLEOTIDE SEQUENCE [LARGE SCALE GENOMIC DNA]</scope>
    <source>
        <strain evidence="2 3">BYS107W</strain>
    </source>
</reference>
<organism evidence="2 3">
    <name type="scientific">Undibacterium baiyunense</name>
    <dbReference type="NCBI Taxonomy" id="2828731"/>
    <lineage>
        <taxon>Bacteria</taxon>
        <taxon>Pseudomonadati</taxon>
        <taxon>Pseudomonadota</taxon>
        <taxon>Betaproteobacteria</taxon>
        <taxon>Burkholderiales</taxon>
        <taxon>Oxalobacteraceae</taxon>
        <taxon>Undibacterium</taxon>
    </lineage>
</organism>
<evidence type="ECO:0000259" key="1">
    <source>
        <dbReference type="PROSITE" id="PS51186"/>
    </source>
</evidence>